<evidence type="ECO:0000313" key="3">
    <source>
        <dbReference type="Proteomes" id="UP001162131"/>
    </source>
</evidence>
<evidence type="ECO:0000256" key="1">
    <source>
        <dbReference type="SAM" id="Coils"/>
    </source>
</evidence>
<comment type="caution">
    <text evidence="2">The sequence shown here is derived from an EMBL/GenBank/DDBJ whole genome shotgun (WGS) entry which is preliminary data.</text>
</comment>
<dbReference type="AlphaFoldDB" id="A0AAU9JY17"/>
<sequence>MEYMSRPYASGRSEVHNRKLVHARQKAASKLYRILEMKLFVDARLVKRFRIWQIHIIKGGISRFLKNIRRTNVKYMTSRLKVIMKILNKPTREFFLRLANHTSQIKIPSSLLPNIGACKIIAYLNKKQAKARLTSIFKILPNITERKSLIKIAFNLWMSLSFNSSPFLHRPLVLTLQILCIILNKNNRLKQIAWDNIKRKNYLSKGFPLLRTLQILVNKRFKFSIGKLAQPRFQIRRRWEDPQIAESYKKRALNTAGALMESMIRRKMRIEQIESIRSLSISFTLWKKRTTISLAVPSFIKKRQTRQWSLALIKNSLQAVIYRNKLQSFRAIRTKTLIRKEYKGFEIDKAIIKNQAMINAQLEKQLEAKIEESHKTKRSEKVKCLNFIFKTHLREVLYKWASIVGSEKNNGFDVGEIFEYLSYLEEQAQATQDVEIDEEMSELRAMLERKSVDQGFEGMESEQDQDYKFKSV</sequence>
<name>A0AAU9JY17_9CILI</name>
<evidence type="ECO:0000313" key="2">
    <source>
        <dbReference type="EMBL" id="CAG9328314.1"/>
    </source>
</evidence>
<feature type="coiled-coil region" evidence="1">
    <location>
        <begin position="352"/>
        <end position="379"/>
    </location>
</feature>
<evidence type="ECO:0008006" key="4">
    <source>
        <dbReference type="Google" id="ProtNLM"/>
    </source>
</evidence>
<gene>
    <name evidence="2" type="ORF">BSTOLATCC_MIC45769</name>
</gene>
<reference evidence="2" key="1">
    <citation type="submission" date="2021-09" db="EMBL/GenBank/DDBJ databases">
        <authorList>
            <consortium name="AG Swart"/>
            <person name="Singh M."/>
            <person name="Singh A."/>
            <person name="Seah K."/>
            <person name="Emmerich C."/>
        </authorList>
    </citation>
    <scope>NUCLEOTIDE SEQUENCE</scope>
    <source>
        <strain evidence="2">ATCC30299</strain>
    </source>
</reference>
<organism evidence="2 3">
    <name type="scientific">Blepharisma stoltei</name>
    <dbReference type="NCBI Taxonomy" id="1481888"/>
    <lineage>
        <taxon>Eukaryota</taxon>
        <taxon>Sar</taxon>
        <taxon>Alveolata</taxon>
        <taxon>Ciliophora</taxon>
        <taxon>Postciliodesmatophora</taxon>
        <taxon>Heterotrichea</taxon>
        <taxon>Heterotrichida</taxon>
        <taxon>Blepharismidae</taxon>
        <taxon>Blepharisma</taxon>
    </lineage>
</organism>
<dbReference type="EMBL" id="CAJZBQ010000045">
    <property type="protein sequence ID" value="CAG9328314.1"/>
    <property type="molecule type" value="Genomic_DNA"/>
</dbReference>
<accession>A0AAU9JY17</accession>
<protein>
    <recommendedName>
        <fullName evidence="4">Protein TIC 214</fullName>
    </recommendedName>
</protein>
<keyword evidence="3" id="KW-1185">Reference proteome</keyword>
<proteinExistence type="predicted"/>
<dbReference type="Proteomes" id="UP001162131">
    <property type="component" value="Unassembled WGS sequence"/>
</dbReference>
<keyword evidence="1" id="KW-0175">Coiled coil</keyword>